<gene>
    <name evidence="1" type="ORF">SAMN05421687_107121</name>
</gene>
<accession>A0A1N7JS04</accession>
<dbReference type="RefSeq" id="WP_076559519.1">
    <property type="nucleotide sequence ID" value="NZ_FTOC01000007.1"/>
</dbReference>
<protein>
    <submittedName>
        <fullName evidence="1">Uncharacterized protein</fullName>
    </submittedName>
</protein>
<dbReference type="AlphaFoldDB" id="A0A1N7JS04"/>
<evidence type="ECO:0000313" key="1">
    <source>
        <dbReference type="EMBL" id="SIS52087.1"/>
    </source>
</evidence>
<name>A0A1N7JS04_9BACI</name>
<dbReference type="EMBL" id="FTOC01000007">
    <property type="protein sequence ID" value="SIS52087.1"/>
    <property type="molecule type" value="Genomic_DNA"/>
</dbReference>
<organism evidence="1 2">
    <name type="scientific">Salimicrobium flavidum</name>
    <dbReference type="NCBI Taxonomy" id="570947"/>
    <lineage>
        <taxon>Bacteria</taxon>
        <taxon>Bacillati</taxon>
        <taxon>Bacillota</taxon>
        <taxon>Bacilli</taxon>
        <taxon>Bacillales</taxon>
        <taxon>Bacillaceae</taxon>
        <taxon>Salimicrobium</taxon>
    </lineage>
</organism>
<proteinExistence type="predicted"/>
<dbReference type="Proteomes" id="UP000187608">
    <property type="component" value="Unassembled WGS sequence"/>
</dbReference>
<sequence length="190" mass="21568">MDAELLKLSTTLAGMVSKHTSQPIYDKIRKSKAKDDDEQTINELETIIIELIGEKNQILQLAQEYDEKIVAQKLKDEDIEYITENVIPLLESFAKNEGGEKAREMEDTLEQIKPLLSKETVNILQLLGFNFQKALGQPLTDLIEGMISSKNPNSGKEEVQLEIAKEQRITEYFKMINDETAYARHIGLNG</sequence>
<reference evidence="2" key="1">
    <citation type="submission" date="2017-01" db="EMBL/GenBank/DDBJ databases">
        <authorList>
            <person name="Varghese N."/>
            <person name="Submissions S."/>
        </authorList>
    </citation>
    <scope>NUCLEOTIDE SEQUENCE [LARGE SCALE GENOMIC DNA]</scope>
    <source>
        <strain evidence="2">DSM 23127</strain>
    </source>
</reference>
<dbReference type="OrthoDB" id="2606754at2"/>
<keyword evidence="2" id="KW-1185">Reference proteome</keyword>
<evidence type="ECO:0000313" key="2">
    <source>
        <dbReference type="Proteomes" id="UP000187608"/>
    </source>
</evidence>